<name>A0A7C2K492_UNCW3</name>
<reference evidence="1" key="1">
    <citation type="journal article" date="2020" name="mSystems">
        <title>Genome- and Community-Level Interaction Insights into Carbon Utilization and Element Cycling Functions of Hydrothermarchaeota in Hydrothermal Sediment.</title>
        <authorList>
            <person name="Zhou Z."/>
            <person name="Liu Y."/>
            <person name="Xu W."/>
            <person name="Pan J."/>
            <person name="Luo Z.H."/>
            <person name="Li M."/>
        </authorList>
    </citation>
    <scope>NUCLEOTIDE SEQUENCE [LARGE SCALE GENOMIC DNA]</scope>
    <source>
        <strain evidence="1">SpSt-34</strain>
        <strain evidence="2">SpSt-69</strain>
    </source>
</reference>
<evidence type="ECO:0000313" key="1">
    <source>
        <dbReference type="EMBL" id="HEN28562.1"/>
    </source>
</evidence>
<sequence>MVTWLFLFAFPIVLNGYFEGEYLAQKSRVPVNWDMWNPKNYFEMKFSLNPSPGLSGFFSLSALSNANGMRFFMNQGHLSYRTSNTEFAVFSREDRFWISSPLLFLVNTDRVKDDAWGPKAEGLRIDLWEWKGFYATGIASKFRTWDGEAYLASLTKKFGERFEIGTIYLKKDWRGPGNSFNSVYSLNGKSHIKGPLNLRFEVARSIHPSQLTPSKSDDYAFELEFRRIRLKNLSIAWSFFNYGIDFIDEFSNKFNLSFDREFDRRGVYGEFIYLVPYKAVNLIYKTRYWESRFDETYPGFLLPHRYNKWWNYGEVYIEYYGGVSSKFYVESLKDTAQTWNHLFFEIGGENNLMKLRLQYKIMDLGINRNGQSVYYSIGERNLVGAELRVNITQNLFFYSRAAVGMGVGRSWESLFLQLGYRGIKNTEIFLEYGEPGHTDGDLVNDWDFSNNPYLRTEDRVKLLVKFWF</sequence>
<comment type="caution">
    <text evidence="1">The sequence shown here is derived from an EMBL/GenBank/DDBJ whole genome shotgun (WGS) entry which is preliminary data.</text>
</comment>
<evidence type="ECO:0000313" key="2">
    <source>
        <dbReference type="EMBL" id="HGL18325.1"/>
    </source>
</evidence>
<dbReference type="EMBL" id="DTDJ01000051">
    <property type="protein sequence ID" value="HGL18325.1"/>
    <property type="molecule type" value="Genomic_DNA"/>
</dbReference>
<protein>
    <submittedName>
        <fullName evidence="1">Uncharacterized protein</fullName>
    </submittedName>
</protein>
<gene>
    <name evidence="1" type="ORF">ENQ77_07980</name>
    <name evidence="2" type="ORF">ENU66_08365</name>
</gene>
<dbReference type="AlphaFoldDB" id="A0A7C2K492"/>
<organism evidence="1">
    <name type="scientific">candidate division WOR-3 bacterium</name>
    <dbReference type="NCBI Taxonomy" id="2052148"/>
    <lineage>
        <taxon>Bacteria</taxon>
        <taxon>Bacteria division WOR-3</taxon>
    </lineage>
</organism>
<proteinExistence type="predicted"/>
<accession>A0A7C2K492</accession>
<dbReference type="EMBL" id="DSOL01000228">
    <property type="protein sequence ID" value="HEN28562.1"/>
    <property type="molecule type" value="Genomic_DNA"/>
</dbReference>